<proteinExistence type="predicted"/>
<name>A0A245ZDB5_9SPHN</name>
<accession>A0A245ZDB5</accession>
<evidence type="ECO:0000313" key="2">
    <source>
        <dbReference type="Proteomes" id="UP000197783"/>
    </source>
</evidence>
<dbReference type="EMBL" id="NBBJ01000010">
    <property type="protein sequence ID" value="OWK27708.1"/>
    <property type="molecule type" value="Genomic_DNA"/>
</dbReference>
<dbReference type="SUPFAM" id="SSF46785">
    <property type="entry name" value="Winged helix' DNA-binding domain"/>
    <property type="match status" value="1"/>
</dbReference>
<dbReference type="InterPro" id="IPR021880">
    <property type="entry name" value="DUF3489"/>
</dbReference>
<comment type="caution">
    <text evidence="1">The sequence shown here is derived from an EMBL/GenBank/DDBJ whole genome shotgun (WGS) entry which is preliminary data.</text>
</comment>
<dbReference type="InterPro" id="IPR036390">
    <property type="entry name" value="WH_DNA-bd_sf"/>
</dbReference>
<keyword evidence="2" id="KW-1185">Reference proteome</keyword>
<dbReference type="Proteomes" id="UP000197783">
    <property type="component" value="Unassembled WGS sequence"/>
</dbReference>
<dbReference type="Pfam" id="PF11994">
    <property type="entry name" value="DUF3489"/>
    <property type="match status" value="1"/>
</dbReference>
<protein>
    <recommendedName>
        <fullName evidence="3">DUF3489 domain-containing protein</fullName>
    </recommendedName>
</protein>
<evidence type="ECO:0000313" key="1">
    <source>
        <dbReference type="EMBL" id="OWK27708.1"/>
    </source>
</evidence>
<gene>
    <name evidence="1" type="ORF">SPMU_33500</name>
</gene>
<reference evidence="1 2" key="1">
    <citation type="submission" date="2017-03" db="EMBL/GenBank/DDBJ databases">
        <title>Genome sequence of Sphingomonas mucosissima DSM 17494.</title>
        <authorList>
            <person name="Poehlein A."/>
            <person name="Wuebbeler J.H."/>
            <person name="Steinbuechel A."/>
            <person name="Daniel R."/>
        </authorList>
    </citation>
    <scope>NUCLEOTIDE SEQUENCE [LARGE SCALE GENOMIC DNA]</scope>
    <source>
        <strain evidence="1 2">DSM 17494</strain>
    </source>
</reference>
<sequence>MPKITPMQSLLLTHAASRQSGSLFPLPQNATHPPTVRRSIAALLGRGWVKASQTQDLTAFAHLEGNARYGVFITPAGCAAIGANDLVAQEIAPQPTPQRETKAAKVIALLLRESGATLNDLTEATGWLPHTTRAALTGLRKKGHVLEKGKQPSGLTCYRIIAE</sequence>
<organism evidence="1 2">
    <name type="scientific">Sphingomonas mucosissima</name>
    <dbReference type="NCBI Taxonomy" id="370959"/>
    <lineage>
        <taxon>Bacteria</taxon>
        <taxon>Pseudomonadati</taxon>
        <taxon>Pseudomonadota</taxon>
        <taxon>Alphaproteobacteria</taxon>
        <taxon>Sphingomonadales</taxon>
        <taxon>Sphingomonadaceae</taxon>
        <taxon>Sphingomonas</taxon>
    </lineage>
</organism>
<dbReference type="AlphaFoldDB" id="A0A245ZDB5"/>
<dbReference type="RefSeq" id="WP_245833462.1">
    <property type="nucleotide sequence ID" value="NZ_NBBJ01000010.1"/>
</dbReference>
<evidence type="ECO:0008006" key="3">
    <source>
        <dbReference type="Google" id="ProtNLM"/>
    </source>
</evidence>